<comment type="function">
    <text evidence="3">Involved in transvection phenomena (= synapsis-dependent gene expression), where the synaptic pairing of chromosomes carrying genes with which zeste interacts influences the expression of these genes. Zeste binds to DNA and stimulates transcription from a nearby promoter.</text>
</comment>
<keyword evidence="7" id="KW-1185">Reference proteome</keyword>
<feature type="compositionally biased region" description="Basic and acidic residues" evidence="4">
    <location>
        <begin position="75"/>
        <end position="95"/>
    </location>
</feature>
<feature type="compositionally biased region" description="Basic and acidic residues" evidence="4">
    <location>
        <begin position="156"/>
        <end position="166"/>
    </location>
</feature>
<feature type="region of interest" description="Disordered" evidence="4">
    <location>
        <begin position="192"/>
        <end position="216"/>
    </location>
</feature>
<evidence type="ECO:0000256" key="4">
    <source>
        <dbReference type="SAM" id="MobiDB-lite"/>
    </source>
</evidence>
<evidence type="ECO:0000259" key="5">
    <source>
        <dbReference type="Pfam" id="PF13873"/>
    </source>
</evidence>
<sequence>MPRASQRVKAFSEDECNVLVEEVGKTAGKPLVSITDSSPRTIQRKAWEAVADSMANVTSIRRTGEEIQEKFKRMLQSAEKRQKNGEPLSSRETRVLELCGSAKQDTIPAGDPGSSSEQPSCSSAAGGNRRDGEDGNPPESSGEGRRGRKRRASPHPPDDSDAKSRNGEVPQETKLLMQMLKIQRAILRETRRISSSLANREDEHSDSADTEEVHFC</sequence>
<gene>
    <name evidence="6" type="ORF">DSTB1V02_LOCUS8032</name>
</gene>
<reference evidence="6" key="1">
    <citation type="submission" date="2020-11" db="EMBL/GenBank/DDBJ databases">
        <authorList>
            <person name="Tran Van P."/>
        </authorList>
    </citation>
    <scope>NUCLEOTIDE SEQUENCE</scope>
</reference>
<dbReference type="Pfam" id="PF13873">
    <property type="entry name" value="Myb_DNA-bind_5"/>
    <property type="match status" value="1"/>
</dbReference>
<proteinExistence type="predicted"/>
<comment type="subunit">
    <text evidence="1">Self-associates forming complexes of several hundred monomers.</text>
</comment>
<evidence type="ECO:0000256" key="2">
    <source>
        <dbReference type="ARBA" id="ARBA00016807"/>
    </source>
</evidence>
<protein>
    <recommendedName>
        <fullName evidence="2">Regulatory protein zeste</fullName>
    </recommendedName>
</protein>
<dbReference type="Proteomes" id="UP000677054">
    <property type="component" value="Unassembled WGS sequence"/>
</dbReference>
<name>A0A7R8XE57_9CRUS</name>
<feature type="region of interest" description="Disordered" evidence="4">
    <location>
        <begin position="75"/>
        <end position="176"/>
    </location>
</feature>
<feature type="domain" description="Myb/SANT-like DNA-binding" evidence="5">
    <location>
        <begin position="7"/>
        <end position="79"/>
    </location>
</feature>
<evidence type="ECO:0000313" key="6">
    <source>
        <dbReference type="EMBL" id="CAD7248212.1"/>
    </source>
</evidence>
<dbReference type="AlphaFoldDB" id="A0A7R8XE57"/>
<organism evidence="6">
    <name type="scientific">Darwinula stevensoni</name>
    <dbReference type="NCBI Taxonomy" id="69355"/>
    <lineage>
        <taxon>Eukaryota</taxon>
        <taxon>Metazoa</taxon>
        <taxon>Ecdysozoa</taxon>
        <taxon>Arthropoda</taxon>
        <taxon>Crustacea</taxon>
        <taxon>Oligostraca</taxon>
        <taxon>Ostracoda</taxon>
        <taxon>Podocopa</taxon>
        <taxon>Podocopida</taxon>
        <taxon>Darwinulocopina</taxon>
        <taxon>Darwinuloidea</taxon>
        <taxon>Darwinulidae</taxon>
        <taxon>Darwinula</taxon>
    </lineage>
</organism>
<feature type="compositionally biased region" description="Basic and acidic residues" evidence="4">
    <location>
        <begin position="199"/>
        <end position="216"/>
    </location>
</feature>
<feature type="compositionally biased region" description="Low complexity" evidence="4">
    <location>
        <begin position="114"/>
        <end position="123"/>
    </location>
</feature>
<evidence type="ECO:0000256" key="3">
    <source>
        <dbReference type="ARBA" id="ARBA00025466"/>
    </source>
</evidence>
<evidence type="ECO:0000256" key="1">
    <source>
        <dbReference type="ARBA" id="ARBA00011764"/>
    </source>
</evidence>
<dbReference type="EMBL" id="CAJPEV010001747">
    <property type="protein sequence ID" value="CAG0894158.1"/>
    <property type="molecule type" value="Genomic_DNA"/>
</dbReference>
<evidence type="ECO:0000313" key="7">
    <source>
        <dbReference type="Proteomes" id="UP000677054"/>
    </source>
</evidence>
<accession>A0A7R8XE57</accession>
<dbReference type="EMBL" id="LR901264">
    <property type="protein sequence ID" value="CAD7248212.1"/>
    <property type="molecule type" value="Genomic_DNA"/>
</dbReference>
<dbReference type="InterPro" id="IPR028002">
    <property type="entry name" value="Myb_DNA-bind_5"/>
</dbReference>